<evidence type="ECO:0000313" key="2">
    <source>
        <dbReference type="Proteomes" id="UP001055167"/>
    </source>
</evidence>
<keyword evidence="2" id="KW-1185">Reference proteome</keyword>
<comment type="caution">
    <text evidence="1">The sequence shown here is derived from an EMBL/GenBank/DDBJ whole genome shotgun (WGS) entry which is preliminary data.</text>
</comment>
<protein>
    <recommendedName>
        <fullName evidence="3">Glycosyltransferase family 1 protein</fullName>
    </recommendedName>
</protein>
<reference evidence="1" key="2">
    <citation type="submission" date="2021-08" db="EMBL/GenBank/DDBJ databases">
        <authorList>
            <person name="Tani A."/>
            <person name="Ola A."/>
            <person name="Ogura Y."/>
            <person name="Katsura K."/>
            <person name="Hayashi T."/>
        </authorList>
    </citation>
    <scope>NUCLEOTIDE SEQUENCE</scope>
    <source>
        <strain evidence="1">KCTC 52305</strain>
    </source>
</reference>
<evidence type="ECO:0008006" key="3">
    <source>
        <dbReference type="Google" id="ProtNLM"/>
    </source>
</evidence>
<accession>A0ABQ4QYY6</accession>
<proteinExistence type="predicted"/>
<sequence length="520" mass="56804">MKICFVVSSEEHKASAGARIRYGRLRPEIALGDLAVSIATAESLAKASALVHDAYVFSKIYGVVPSLLIRRMRTAGKLVGIDIFDDYFSQVEDTRLFYFRRWLDKYGELFQFVLCSTERLRAMVRSRLPGRPVLLLPDAAAPYEWRRVATVAAQKLHAVLASRVIDVLWFGIGTNPYFPVGIADLAGQGEALAGLARDGWSARLTVLTNARTLPRAALASIARLPVEARIEEWTLEREAELIAASFLAFLPVGGQPFSQAKSLNRAVTALTGGCQVLAPGFPLYEALGEGVYAAPEALLRDLDAGTARLTPDAMARLTVRLAGIADAFDNAAALAGFLARIGRRAGAGRPPPAPPPNRISRRNVLRTGHPIDTALVHGASPDFRALDLARALGALQVKGPFFHGLRAYDLHFDPVPHPREWRMRILVRPDLTDFVAPAYRQHLVPFGPVHEVEMLQLDPAVAATLFHAPALPLLALRSPLREACAYPEVMRETVRCCAILLPELRIQVSELANLHLPAFG</sequence>
<dbReference type="EMBL" id="BPQH01000010">
    <property type="protein sequence ID" value="GJD50625.1"/>
    <property type="molecule type" value="Genomic_DNA"/>
</dbReference>
<reference evidence="1" key="1">
    <citation type="journal article" date="2021" name="Front. Microbiol.">
        <title>Comprehensive Comparative Genomics and Phenotyping of Methylobacterium Species.</title>
        <authorList>
            <person name="Alessa O."/>
            <person name="Ogura Y."/>
            <person name="Fujitani Y."/>
            <person name="Takami H."/>
            <person name="Hayashi T."/>
            <person name="Sahin N."/>
            <person name="Tani A."/>
        </authorList>
    </citation>
    <scope>NUCLEOTIDE SEQUENCE</scope>
    <source>
        <strain evidence="1">KCTC 52305</strain>
    </source>
</reference>
<dbReference type="Proteomes" id="UP001055167">
    <property type="component" value="Unassembled WGS sequence"/>
</dbReference>
<dbReference type="RefSeq" id="WP_238313538.1">
    <property type="nucleotide sequence ID" value="NZ_BPQH01000010.1"/>
</dbReference>
<evidence type="ECO:0000313" key="1">
    <source>
        <dbReference type="EMBL" id="GJD50625.1"/>
    </source>
</evidence>
<organism evidence="1 2">
    <name type="scientific">Methylobacterium crusticola</name>
    <dbReference type="NCBI Taxonomy" id="1697972"/>
    <lineage>
        <taxon>Bacteria</taxon>
        <taxon>Pseudomonadati</taxon>
        <taxon>Pseudomonadota</taxon>
        <taxon>Alphaproteobacteria</taxon>
        <taxon>Hyphomicrobiales</taxon>
        <taxon>Methylobacteriaceae</taxon>
        <taxon>Methylobacterium</taxon>
    </lineage>
</organism>
<gene>
    <name evidence="1" type="ORF">OPKNFCMD_3368</name>
</gene>
<name>A0ABQ4QYY6_9HYPH</name>